<dbReference type="InterPro" id="IPR032675">
    <property type="entry name" value="LRR_dom_sf"/>
</dbReference>
<protein>
    <submittedName>
        <fullName evidence="3">Uncharacterized protein</fullName>
    </submittedName>
</protein>
<evidence type="ECO:0000313" key="3">
    <source>
        <dbReference type="EMBL" id="SJK98166.1"/>
    </source>
</evidence>
<reference evidence="4" key="1">
    <citation type="journal article" date="2017" name="Nat. Ecol. Evol.">
        <title>Genome expansion and lineage-specific genetic innovations in the forest pathogenic fungi Armillaria.</title>
        <authorList>
            <person name="Sipos G."/>
            <person name="Prasanna A.N."/>
            <person name="Walter M.C."/>
            <person name="O'Connor E."/>
            <person name="Balint B."/>
            <person name="Krizsan K."/>
            <person name="Kiss B."/>
            <person name="Hess J."/>
            <person name="Varga T."/>
            <person name="Slot J."/>
            <person name="Riley R."/>
            <person name="Boka B."/>
            <person name="Rigling D."/>
            <person name="Barry K."/>
            <person name="Lee J."/>
            <person name="Mihaltcheva S."/>
            <person name="LaButti K."/>
            <person name="Lipzen A."/>
            <person name="Waldron R."/>
            <person name="Moloney N.M."/>
            <person name="Sperisen C."/>
            <person name="Kredics L."/>
            <person name="Vagvoelgyi C."/>
            <person name="Patrignani A."/>
            <person name="Fitzpatrick D."/>
            <person name="Nagy I."/>
            <person name="Doyle S."/>
            <person name="Anderson J.B."/>
            <person name="Grigoriev I.V."/>
            <person name="Gueldener U."/>
            <person name="Muensterkoetter M."/>
            <person name="Nagy L.G."/>
        </authorList>
    </citation>
    <scope>NUCLEOTIDE SEQUENCE [LARGE SCALE GENOMIC DNA]</scope>
    <source>
        <strain evidence="4">C18/9</strain>
    </source>
</reference>
<organism evidence="3 4">
    <name type="scientific">Armillaria ostoyae</name>
    <name type="common">Armillaria root rot fungus</name>
    <dbReference type="NCBI Taxonomy" id="47428"/>
    <lineage>
        <taxon>Eukaryota</taxon>
        <taxon>Fungi</taxon>
        <taxon>Dikarya</taxon>
        <taxon>Basidiomycota</taxon>
        <taxon>Agaricomycotina</taxon>
        <taxon>Agaricomycetes</taxon>
        <taxon>Agaricomycetidae</taxon>
        <taxon>Agaricales</taxon>
        <taxon>Marasmiineae</taxon>
        <taxon>Physalacriaceae</taxon>
        <taxon>Armillaria</taxon>
    </lineage>
</organism>
<sequence length="608" mass="68792">MPVEGPLQQYTWSSCSGCSCPNHHIPIHVSKDGASLVESIPDFNHLERSNDPPLPGETETLRSMILASEESIAAISKEIEEMRVLRKELLKDAEHLANQASILRHKRRVLNEGVRYRKALLSPVRRLPVEVLALIFHETIEFPWKTVYSPSLDWDGFDLERPFENPLWSIASVSRHWRETALAFPELWAFINITIADELFAEGQYRYLRFIGLHLSRSGSRPLSVAIYDNGNSSFEELPLTLLGSLFPFVSRIHHLHLYLHSSIIASLYPLRPSFQQLRTLVIASMNDTMDNFSNLRIFDLAPELHIIKTINIAYPSNSFILSWANVTHYENHYYFATTAGPLPVDLLENLEAMENLTSCFLRCGRESLEDDLAGTDVPIVCQSLQSLTIASPRTCDSEAISQILDRLHLPSLSTLRVLVLFEEENEITFQSVRLLIERSKCNLSSLLFSNGVVHSEDLLYIFDQTPTLEVVELLNVGPDAITDQLLAKLTCREGDAKHLLPRLRSLVLYGCFTFTMDIYASMIESRWKCASQSSQVDLLVSVTLLKDVNILLFKKEQATCQAVCQRLAPLCSEGLEMVVRIIPLSGSEGEEEENDDDEDDTESSRDD</sequence>
<dbReference type="OMA" id="IASPRTC"/>
<evidence type="ECO:0000256" key="2">
    <source>
        <dbReference type="SAM" id="MobiDB-lite"/>
    </source>
</evidence>
<name>A0A284QNY0_ARMOS</name>
<keyword evidence="1" id="KW-0175">Coiled coil</keyword>
<accession>A0A284QNY0</accession>
<dbReference type="EMBL" id="FUEG01000001">
    <property type="protein sequence ID" value="SJK98166.1"/>
    <property type="molecule type" value="Genomic_DNA"/>
</dbReference>
<feature type="region of interest" description="Disordered" evidence="2">
    <location>
        <begin position="586"/>
        <end position="608"/>
    </location>
</feature>
<dbReference type="SUPFAM" id="SSF52047">
    <property type="entry name" value="RNI-like"/>
    <property type="match status" value="1"/>
</dbReference>
<keyword evidence="4" id="KW-1185">Reference proteome</keyword>
<dbReference type="Proteomes" id="UP000219338">
    <property type="component" value="Unassembled WGS sequence"/>
</dbReference>
<evidence type="ECO:0000313" key="4">
    <source>
        <dbReference type="Proteomes" id="UP000219338"/>
    </source>
</evidence>
<dbReference type="AlphaFoldDB" id="A0A284QNY0"/>
<gene>
    <name evidence="3" type="ORF">ARMOST_01427</name>
</gene>
<dbReference type="Gene3D" id="3.80.10.10">
    <property type="entry name" value="Ribonuclease Inhibitor"/>
    <property type="match status" value="1"/>
</dbReference>
<proteinExistence type="predicted"/>
<dbReference type="STRING" id="47428.A0A284QNY0"/>
<evidence type="ECO:0000256" key="1">
    <source>
        <dbReference type="SAM" id="Coils"/>
    </source>
</evidence>
<feature type="compositionally biased region" description="Acidic residues" evidence="2">
    <location>
        <begin position="589"/>
        <end position="602"/>
    </location>
</feature>
<feature type="coiled-coil region" evidence="1">
    <location>
        <begin position="72"/>
        <end position="99"/>
    </location>
</feature>
<dbReference type="OrthoDB" id="3266451at2759"/>